<evidence type="ECO:0000313" key="1">
    <source>
        <dbReference type="EMBL" id="KYM77362.1"/>
    </source>
</evidence>
<keyword evidence="2" id="KW-1185">Reference proteome</keyword>
<dbReference type="Proteomes" id="UP000078540">
    <property type="component" value="Unassembled WGS sequence"/>
</dbReference>
<organism evidence="1 2">
    <name type="scientific">Atta colombica</name>
    <dbReference type="NCBI Taxonomy" id="520822"/>
    <lineage>
        <taxon>Eukaryota</taxon>
        <taxon>Metazoa</taxon>
        <taxon>Ecdysozoa</taxon>
        <taxon>Arthropoda</taxon>
        <taxon>Hexapoda</taxon>
        <taxon>Insecta</taxon>
        <taxon>Pterygota</taxon>
        <taxon>Neoptera</taxon>
        <taxon>Endopterygota</taxon>
        <taxon>Hymenoptera</taxon>
        <taxon>Apocrita</taxon>
        <taxon>Aculeata</taxon>
        <taxon>Formicoidea</taxon>
        <taxon>Formicidae</taxon>
        <taxon>Myrmicinae</taxon>
        <taxon>Atta</taxon>
    </lineage>
</organism>
<proteinExistence type="predicted"/>
<dbReference type="AlphaFoldDB" id="A0A195AZ97"/>
<reference evidence="1 2" key="1">
    <citation type="submission" date="2015-09" db="EMBL/GenBank/DDBJ databases">
        <title>Atta colombica WGS genome.</title>
        <authorList>
            <person name="Nygaard S."/>
            <person name="Hu H."/>
            <person name="Boomsma J."/>
            <person name="Zhang G."/>
        </authorList>
    </citation>
    <scope>NUCLEOTIDE SEQUENCE [LARGE SCALE GENOMIC DNA]</scope>
    <source>
        <strain evidence="1">Treedump-2</strain>
        <tissue evidence="1">Whole body</tissue>
    </source>
</reference>
<evidence type="ECO:0000313" key="2">
    <source>
        <dbReference type="Proteomes" id="UP000078540"/>
    </source>
</evidence>
<sequence>MRLSLPAPLQSGTAREYENIRLAGGQLASFPPVVSLAGLLARTVRPSRESSQPRHVITIIKIAWKKTTRDGGYCFENRCEWRLIESLTKAPKREPEWTPTSVDYENDRF</sequence>
<name>A0A195AZ97_9HYME</name>
<dbReference type="EMBL" id="KQ976701">
    <property type="protein sequence ID" value="KYM77362.1"/>
    <property type="molecule type" value="Genomic_DNA"/>
</dbReference>
<gene>
    <name evidence="1" type="ORF">ALC53_12343</name>
</gene>
<accession>A0A195AZ97</accession>
<protein>
    <submittedName>
        <fullName evidence="1">Uncharacterized protein</fullName>
    </submittedName>
</protein>